<dbReference type="InterPro" id="IPR016186">
    <property type="entry name" value="C-type_lectin-like/link_sf"/>
</dbReference>
<evidence type="ECO:0000256" key="6">
    <source>
        <dbReference type="ARBA" id="ARBA00022737"/>
    </source>
</evidence>
<feature type="disulfide bond" evidence="13">
    <location>
        <begin position="695"/>
        <end position="710"/>
    </location>
</feature>
<dbReference type="PROSITE" id="PS01209">
    <property type="entry name" value="LDLRA_1"/>
    <property type="match status" value="2"/>
</dbReference>
<evidence type="ECO:0000256" key="13">
    <source>
        <dbReference type="PROSITE-ProRule" id="PRU00124"/>
    </source>
</evidence>
<evidence type="ECO:0000256" key="10">
    <source>
        <dbReference type="ARBA" id="ARBA00023157"/>
    </source>
</evidence>
<keyword evidence="11" id="KW-0675">Receptor</keyword>
<feature type="domain" description="C-type lectin" evidence="16">
    <location>
        <begin position="207"/>
        <end position="341"/>
    </location>
</feature>
<evidence type="ECO:0000256" key="4">
    <source>
        <dbReference type="ARBA" id="ARBA00022614"/>
    </source>
</evidence>
<evidence type="ECO:0000313" key="19">
    <source>
        <dbReference type="Proteomes" id="UP000015104"/>
    </source>
</evidence>
<dbReference type="Gene3D" id="3.80.10.10">
    <property type="entry name" value="Ribonuclease Inhibitor"/>
    <property type="match status" value="2"/>
</dbReference>
<dbReference type="eggNOG" id="KOG4237">
    <property type="taxonomic scope" value="Eukaryota"/>
</dbReference>
<keyword evidence="9 14" id="KW-0472">Membrane</keyword>
<dbReference type="CDD" id="cd00112">
    <property type="entry name" value="LDLa"/>
    <property type="match status" value="6"/>
</dbReference>
<evidence type="ECO:0000256" key="11">
    <source>
        <dbReference type="ARBA" id="ARBA00023170"/>
    </source>
</evidence>
<evidence type="ECO:0000256" key="3">
    <source>
        <dbReference type="ARBA" id="ARBA00022475"/>
    </source>
</evidence>
<dbReference type="SMART" id="SM00034">
    <property type="entry name" value="CLECT"/>
    <property type="match status" value="1"/>
</dbReference>
<dbReference type="OrthoDB" id="6022531at2759"/>
<dbReference type="Pfam" id="PF00057">
    <property type="entry name" value="Ldl_recept_a"/>
    <property type="match status" value="3"/>
</dbReference>
<feature type="transmembrane region" description="Helical" evidence="14">
    <location>
        <begin position="1084"/>
        <end position="1102"/>
    </location>
</feature>
<dbReference type="SUPFAM" id="SSF52058">
    <property type="entry name" value="L domain-like"/>
    <property type="match status" value="1"/>
</dbReference>
<dbReference type="GO" id="GO:0007189">
    <property type="term" value="P:adenylate cyclase-activating G protein-coupled receptor signaling pathway"/>
    <property type="evidence" value="ECO:0007669"/>
    <property type="project" value="TreeGrafter"/>
</dbReference>
<feature type="transmembrane region" description="Helical" evidence="14">
    <location>
        <begin position="1053"/>
        <end position="1072"/>
    </location>
</feature>
<dbReference type="Gene3D" id="4.10.400.10">
    <property type="entry name" value="Low-density Lipoprotein Receptor"/>
    <property type="match status" value="6"/>
</dbReference>
<dbReference type="InterPro" id="IPR002172">
    <property type="entry name" value="LDrepeatLR_classA_rpt"/>
</dbReference>
<dbReference type="KEGG" id="tut:107361749"/>
<evidence type="ECO:0000256" key="12">
    <source>
        <dbReference type="ARBA" id="ARBA00023224"/>
    </source>
</evidence>
<feature type="disulfide bond" evidence="13">
    <location>
        <begin position="656"/>
        <end position="671"/>
    </location>
</feature>
<dbReference type="InterPro" id="IPR003591">
    <property type="entry name" value="Leu-rich_rpt_typical-subtyp"/>
</dbReference>
<dbReference type="GO" id="GO:0005886">
    <property type="term" value="C:plasma membrane"/>
    <property type="evidence" value="ECO:0007669"/>
    <property type="project" value="UniProtKB-SubCell"/>
</dbReference>
<evidence type="ECO:0000256" key="5">
    <source>
        <dbReference type="ARBA" id="ARBA00022692"/>
    </source>
</evidence>
<feature type="transmembrane region" description="Helical" evidence="14">
    <location>
        <begin position="995"/>
        <end position="1015"/>
    </location>
</feature>
<keyword evidence="19" id="KW-1185">Reference proteome</keyword>
<dbReference type="eggNOG" id="KOG3714">
    <property type="taxonomic scope" value="Eukaryota"/>
</dbReference>
<dbReference type="Gene3D" id="1.20.1070.10">
    <property type="entry name" value="Rhodopsin 7-helix transmembrane proteins"/>
    <property type="match status" value="1"/>
</dbReference>
<evidence type="ECO:0000259" key="15">
    <source>
        <dbReference type="PROSITE" id="PS01180"/>
    </source>
</evidence>
<evidence type="ECO:0000259" key="17">
    <source>
        <dbReference type="PROSITE" id="PS50262"/>
    </source>
</evidence>
<dbReference type="PROSITE" id="PS50068">
    <property type="entry name" value="LDLRA_2"/>
    <property type="match status" value="5"/>
</dbReference>
<keyword evidence="6" id="KW-0677">Repeat</keyword>
<feature type="disulfide bond" evidence="13">
    <location>
        <begin position="490"/>
        <end position="508"/>
    </location>
</feature>
<dbReference type="SMART" id="SM00192">
    <property type="entry name" value="LDLa"/>
    <property type="match status" value="6"/>
</dbReference>
<dbReference type="eggNOG" id="KOG2087">
    <property type="taxonomic scope" value="Eukaryota"/>
</dbReference>
<dbReference type="SUPFAM" id="SSF81321">
    <property type="entry name" value="Family A G protein-coupled receptor-like"/>
    <property type="match status" value="1"/>
</dbReference>
<feature type="domain" description="CUB" evidence="15">
    <location>
        <begin position="53"/>
        <end position="181"/>
    </location>
</feature>
<dbReference type="PANTHER" id="PTHR24372:SF77">
    <property type="entry name" value="G-PROTEIN COUPLED RECEPTORS FAMILY 1 PROFILE DOMAIN-CONTAINING PROTEIN"/>
    <property type="match status" value="1"/>
</dbReference>
<dbReference type="SUPFAM" id="SSF56436">
    <property type="entry name" value="C-type lectin-like"/>
    <property type="match status" value="1"/>
</dbReference>
<comment type="subcellular location">
    <subcellularLocation>
        <location evidence="1">Cell membrane</location>
        <topology evidence="1">Multi-pass membrane protein</topology>
    </subcellularLocation>
</comment>
<feature type="transmembrane region" description="Helical" evidence="14">
    <location>
        <begin position="962"/>
        <end position="983"/>
    </location>
</feature>
<organism evidence="18 19">
    <name type="scientific">Tetranychus urticae</name>
    <name type="common">Two-spotted spider mite</name>
    <dbReference type="NCBI Taxonomy" id="32264"/>
    <lineage>
        <taxon>Eukaryota</taxon>
        <taxon>Metazoa</taxon>
        <taxon>Ecdysozoa</taxon>
        <taxon>Arthropoda</taxon>
        <taxon>Chelicerata</taxon>
        <taxon>Arachnida</taxon>
        <taxon>Acari</taxon>
        <taxon>Acariformes</taxon>
        <taxon>Trombidiformes</taxon>
        <taxon>Prostigmata</taxon>
        <taxon>Eleutherengona</taxon>
        <taxon>Raphignathae</taxon>
        <taxon>Tetranychoidea</taxon>
        <taxon>Tetranychidae</taxon>
        <taxon>Tetranychus</taxon>
    </lineage>
</organism>
<keyword evidence="12" id="KW-0807">Transducer</keyword>
<dbReference type="GO" id="GO:0009755">
    <property type="term" value="P:hormone-mediated signaling pathway"/>
    <property type="evidence" value="ECO:0007669"/>
    <property type="project" value="TreeGrafter"/>
</dbReference>
<dbReference type="InterPro" id="IPR016187">
    <property type="entry name" value="CTDL_fold"/>
</dbReference>
<reference evidence="19" key="1">
    <citation type="submission" date="2011-08" db="EMBL/GenBank/DDBJ databases">
        <authorList>
            <person name="Rombauts S."/>
        </authorList>
    </citation>
    <scope>NUCLEOTIDE SEQUENCE</scope>
    <source>
        <strain evidence="19">London</strain>
    </source>
</reference>
<keyword evidence="7 14" id="KW-1133">Transmembrane helix</keyword>
<dbReference type="CDD" id="cd15137">
    <property type="entry name" value="7tmA_Relaxin_R"/>
    <property type="match status" value="1"/>
</dbReference>
<feature type="disulfide bond" evidence="13">
    <location>
        <begin position="525"/>
        <end position="537"/>
    </location>
</feature>
<accession>T1K8L1</accession>
<dbReference type="eggNOG" id="KOG1215">
    <property type="taxonomic scope" value="Eukaryota"/>
</dbReference>
<dbReference type="EMBL" id="CAEY01001877">
    <property type="status" value="NOT_ANNOTATED_CDS"/>
    <property type="molecule type" value="Genomic_DNA"/>
</dbReference>
<feature type="disulfide bond" evidence="13">
    <location>
        <begin position="676"/>
        <end position="688"/>
    </location>
</feature>
<dbReference type="InterPro" id="IPR000859">
    <property type="entry name" value="CUB_dom"/>
</dbReference>
<dbReference type="EnsemblMetazoa" id="tetur07g01720.1">
    <property type="protein sequence ID" value="tetur07g01720.1"/>
    <property type="gene ID" value="tetur07g01720"/>
</dbReference>
<dbReference type="PROSITE" id="PS50041">
    <property type="entry name" value="C_TYPE_LECTIN_2"/>
    <property type="match status" value="1"/>
</dbReference>
<dbReference type="Gene3D" id="2.60.120.290">
    <property type="entry name" value="Spermadhesin, CUB domain"/>
    <property type="match status" value="1"/>
</dbReference>
<proteinExistence type="inferred from homology"/>
<dbReference type="InterPro" id="IPR035914">
    <property type="entry name" value="Sperma_CUB_dom_sf"/>
</dbReference>
<dbReference type="HOGENOM" id="CLU_003465_0_0_1"/>
<evidence type="ECO:0000256" key="9">
    <source>
        <dbReference type="ARBA" id="ARBA00023136"/>
    </source>
</evidence>
<dbReference type="OMA" id="DEYLCDI"/>
<evidence type="ECO:0000313" key="18">
    <source>
        <dbReference type="EnsemblMetazoa" id="tetur07g01720.1"/>
    </source>
</evidence>
<dbReference type="SMART" id="SM00369">
    <property type="entry name" value="LRR_TYP"/>
    <property type="match status" value="5"/>
</dbReference>
<sequence length="1390" mass="157848">MLQNQPKIVTIKCYKHERHKKCFNSIVNYLLLLLLILMALIDQVNGKLNCMVCGGHLDSCTLIDRCTGNCSDITSINYPSHYPNNYRCRWEIRADEGYYINLTINDFDVPGSETPGEGDKESCLFDHVSFFDSRFNRLIGRYCNSLLPGRYLVSPWNRLRIDFNTDIKGAGRGFNFTINIEKFTIDTELVPFLSAPPLACPVDWQFYKGHCYRAYKEYESLQWYKAEEKCSDVGKGRDGHLVSILDAKEMRVVHHFLTSVWHAEPHQSFYIGLIDVSKEGVYRWSDNNPMSYTDWAKGSGFQGVGDVTTAPQPDGGAYEDCTILKFASIHSTDGWHDVPCSLGKNSFPNLPSKLFEDVVDSYICKMDASAASFNVPPTREALYDDVIVPKEKIIRDLAVKEKYFVCANLEVISILQLCDGSATCRDGTDELDECPSSVGSNQKCLPFQFRCNNRRCISIALTCDFVDDCGDGSDEKNCYIRACKPSEFKCASGQCIPISQRCDLLFDCKDGSDENPSMCTSSGYCPSTTFQCYYGTCIPLYAVCDHHRDCPGKFHEDEQESSCYMMFNRSSVISSLTSSPPLSPYHHFFHSSSRGLTCASGQQIDQKFKCIYEFDQFGYQVGCRDVTHLRDCEKFECSIDYIKCPNSYCIPPRYICDGKRDCVGGEDETRCGSFVCPGQYKCINHPSCILLHQLCDGIRHCPGGDDEWFCNLTCPASCSCIGLYANCTWSNLTSLPRNLTLDIRKLDLTGNLLGPAMDSFEIDFSPYYHLVELILQSNGIKILRRRQFVDLKDLLVLDLRYNRIVVIESAAFAGLVRVNSLLLEGNTNLSEIEPRAFIGLSELKILNISGSHVRTLHANVFMGLTNLQNLEFRANRLEVVESGCFTGLTSVTILDLQGNDIKVFKKDMFNGLESLRYLYTNSFKFCCLVADKPFNIPFERCLPLPDEISDCEDLMSSPIQRYFLWILGSVALICNLSVIVWRFRSRLGSNKVSSSLILSLGCADVLMGLYMLIIASVDVYYRGRYIEVSDVWRTSYLCKFCGFLSTVSSEASVFTLVFIAIDRLICICFPFSKYRLTLRFTYKLIFSSWTLALAISTLPLLVNRYFQDQFYARSGVCLALHITNQKAAGWEYSFAVFVILNLLAFILILSCYIYMYKIILESSRRLSQVKSRQVRERQVGRQMALIVGSNFLCWFPIIVMGLLAINGYRLPATVYSWTAVFILPLNSATNPLVYTLAYFRPALFGNQRRDSLTNRLLTSKNTNSINQQKVIRPLKSPYGYMSLTNFLREMNNTEARFLLEISCSLSEQIKEIHEKGYALGGIDLDIIFVSSTVDSKYLRVYLPEYNAYKVTSTSETDDYALDIEEFGLLVKRMLRIYHFRRNLSFTGNNS</sequence>
<dbReference type="InterPro" id="IPR017452">
    <property type="entry name" value="GPCR_Rhodpsn_7TM"/>
</dbReference>
<name>T1K8L1_TETUR</name>
<dbReference type="Pfam" id="PF00059">
    <property type="entry name" value="Lectin_C"/>
    <property type="match status" value="1"/>
</dbReference>
<dbReference type="InterPro" id="IPR036055">
    <property type="entry name" value="LDL_receptor-like_sf"/>
</dbReference>
<comment type="caution">
    <text evidence="13">Lacks conserved residue(s) required for the propagation of feature annotation.</text>
</comment>
<dbReference type="SUPFAM" id="SSF57424">
    <property type="entry name" value="LDL receptor-like module"/>
    <property type="match status" value="6"/>
</dbReference>
<dbReference type="GO" id="GO:0008528">
    <property type="term" value="F:G protein-coupled peptide receptor activity"/>
    <property type="evidence" value="ECO:0007669"/>
    <property type="project" value="TreeGrafter"/>
</dbReference>
<reference evidence="18" key="2">
    <citation type="submission" date="2015-06" db="UniProtKB">
        <authorList>
            <consortium name="EnsemblMetazoa"/>
        </authorList>
    </citation>
    <scope>IDENTIFICATION</scope>
</reference>
<dbReference type="Pfam" id="PF00001">
    <property type="entry name" value="7tm_1"/>
    <property type="match status" value="1"/>
</dbReference>
<keyword evidence="8" id="KW-0297">G-protein coupled receptor</keyword>
<keyword evidence="4" id="KW-0433">Leucine-rich repeat</keyword>
<feature type="disulfide bond" evidence="13">
    <location>
        <begin position="463"/>
        <end position="478"/>
    </location>
</feature>
<comment type="similarity">
    <text evidence="2">Belongs to the G-protein coupled receptor 1 family.</text>
</comment>
<keyword evidence="10 13" id="KW-1015">Disulfide bond</keyword>
<dbReference type="CDD" id="cd00041">
    <property type="entry name" value="CUB"/>
    <property type="match status" value="1"/>
</dbReference>
<dbReference type="InterPro" id="IPR001304">
    <property type="entry name" value="C-type_lectin-like"/>
</dbReference>
<dbReference type="PROSITE" id="PS50262">
    <property type="entry name" value="G_PROTEIN_RECEP_F1_2"/>
    <property type="match status" value="1"/>
</dbReference>
<dbReference type="PANTHER" id="PTHR24372">
    <property type="entry name" value="GLYCOPROTEIN HORMONE RECEPTOR"/>
    <property type="match status" value="1"/>
</dbReference>
<dbReference type="Pfam" id="PF13855">
    <property type="entry name" value="LRR_8"/>
    <property type="match status" value="2"/>
</dbReference>
<evidence type="ECO:0000256" key="2">
    <source>
        <dbReference type="ARBA" id="ARBA00010663"/>
    </source>
</evidence>
<feature type="disulfide bond" evidence="13">
    <location>
        <begin position="644"/>
        <end position="662"/>
    </location>
</feature>
<dbReference type="Proteomes" id="UP000015104">
    <property type="component" value="Unassembled WGS sequence"/>
</dbReference>
<evidence type="ECO:0000259" key="16">
    <source>
        <dbReference type="PROSITE" id="PS50041"/>
    </source>
</evidence>
<evidence type="ECO:0000256" key="7">
    <source>
        <dbReference type="ARBA" id="ARBA00022989"/>
    </source>
</evidence>
<feature type="transmembrane region" description="Helical" evidence="14">
    <location>
        <begin position="1183"/>
        <end position="1205"/>
    </location>
</feature>
<dbReference type="InterPro" id="IPR032675">
    <property type="entry name" value="LRR_dom_sf"/>
</dbReference>
<evidence type="ECO:0008006" key="20">
    <source>
        <dbReference type="Google" id="ProtNLM"/>
    </source>
</evidence>
<keyword evidence="5 14" id="KW-0812">Transmembrane</keyword>
<evidence type="ECO:0000256" key="1">
    <source>
        <dbReference type="ARBA" id="ARBA00004651"/>
    </source>
</evidence>
<protein>
    <recommendedName>
        <fullName evidence="20">C-type lectin domain-containing protein</fullName>
    </recommendedName>
</protein>
<dbReference type="SUPFAM" id="SSF49854">
    <property type="entry name" value="Spermadhesin, CUB domain"/>
    <property type="match status" value="1"/>
</dbReference>
<dbReference type="PRINTS" id="PR00261">
    <property type="entry name" value="LDLRECEPTOR"/>
</dbReference>
<feature type="disulfide bond" evidence="13">
    <location>
        <begin position="444"/>
        <end position="456"/>
    </location>
</feature>
<dbReference type="InterPro" id="IPR001611">
    <property type="entry name" value="Leu-rich_rpt"/>
</dbReference>
<feature type="disulfide bond" evidence="13">
    <location>
        <begin position="451"/>
        <end position="469"/>
    </location>
</feature>
<dbReference type="SMART" id="SM00042">
    <property type="entry name" value="CUB"/>
    <property type="match status" value="1"/>
</dbReference>
<gene>
    <name evidence="18" type="primary">107361749</name>
</gene>
<dbReference type="PROSITE" id="PS01180">
    <property type="entry name" value="CUB"/>
    <property type="match status" value="1"/>
</dbReference>
<feature type="disulfide bond" evidence="13">
    <location>
        <begin position="637"/>
        <end position="649"/>
    </location>
</feature>
<feature type="domain" description="G-protein coupled receptors family 1 profile" evidence="17">
    <location>
        <begin position="974"/>
        <end position="1234"/>
    </location>
</feature>
<feature type="transmembrane region" description="Helical" evidence="14">
    <location>
        <begin position="21"/>
        <end position="41"/>
    </location>
</feature>
<dbReference type="InterPro" id="IPR023415">
    <property type="entry name" value="LDLR_class-A_CS"/>
</dbReference>
<feature type="disulfide bond" evidence="13">
    <location>
        <begin position="483"/>
        <end position="495"/>
    </location>
</feature>
<dbReference type="InterPro" id="IPR000276">
    <property type="entry name" value="GPCR_Rhodpsn"/>
</dbReference>
<keyword evidence="3" id="KW-1003">Cell membrane</keyword>
<feature type="disulfide bond" evidence="13">
    <location>
        <begin position="532"/>
        <end position="550"/>
    </location>
</feature>
<feature type="transmembrane region" description="Helical" evidence="14">
    <location>
        <begin position="1217"/>
        <end position="1239"/>
    </location>
</feature>
<dbReference type="Pfam" id="PF00431">
    <property type="entry name" value="CUB"/>
    <property type="match status" value="1"/>
</dbReference>
<dbReference type="Gene3D" id="3.10.100.10">
    <property type="entry name" value="Mannose-Binding Protein A, subunit A"/>
    <property type="match status" value="1"/>
</dbReference>
<evidence type="ECO:0000256" key="14">
    <source>
        <dbReference type="SAM" id="Phobius"/>
    </source>
</evidence>
<evidence type="ECO:0000256" key="8">
    <source>
        <dbReference type="ARBA" id="ARBA00023040"/>
    </source>
</evidence>
<feature type="transmembrane region" description="Helical" evidence="14">
    <location>
        <begin position="1134"/>
        <end position="1155"/>
    </location>
</feature>